<proteinExistence type="predicted"/>
<dbReference type="InterPro" id="IPR050832">
    <property type="entry name" value="Bact_Acetyltransf"/>
</dbReference>
<dbReference type="GO" id="GO:0016747">
    <property type="term" value="F:acyltransferase activity, transferring groups other than amino-acyl groups"/>
    <property type="evidence" value="ECO:0007669"/>
    <property type="project" value="InterPro"/>
</dbReference>
<name>A0A1H7PGK4_9PROT</name>
<evidence type="ECO:0000256" key="1">
    <source>
        <dbReference type="ARBA" id="ARBA00022679"/>
    </source>
</evidence>
<evidence type="ECO:0000313" key="5">
    <source>
        <dbReference type="Proteomes" id="UP000198620"/>
    </source>
</evidence>
<dbReference type="Pfam" id="PF13673">
    <property type="entry name" value="Acetyltransf_10"/>
    <property type="match status" value="1"/>
</dbReference>
<evidence type="ECO:0000256" key="2">
    <source>
        <dbReference type="ARBA" id="ARBA00023315"/>
    </source>
</evidence>
<keyword evidence="5" id="KW-1185">Reference proteome</keyword>
<dbReference type="STRING" id="1233.SAMN05216387_10923"/>
<gene>
    <name evidence="4" type="ORF">SAMN05216387_10923</name>
</gene>
<dbReference type="InterPro" id="IPR016181">
    <property type="entry name" value="Acyl_CoA_acyltransferase"/>
</dbReference>
<evidence type="ECO:0000313" key="4">
    <source>
        <dbReference type="EMBL" id="SEL34739.1"/>
    </source>
</evidence>
<evidence type="ECO:0000259" key="3">
    <source>
        <dbReference type="PROSITE" id="PS51186"/>
    </source>
</evidence>
<dbReference type="PROSITE" id="PS51186">
    <property type="entry name" value="GNAT"/>
    <property type="match status" value="1"/>
</dbReference>
<feature type="domain" description="N-acetyltransferase" evidence="3">
    <location>
        <begin position="20"/>
        <end position="158"/>
    </location>
</feature>
<reference evidence="4 5" key="1">
    <citation type="submission" date="2016-10" db="EMBL/GenBank/DDBJ databases">
        <authorList>
            <person name="de Groot N.N."/>
        </authorList>
    </citation>
    <scope>NUCLEOTIDE SEQUENCE [LARGE SCALE GENOMIC DNA]</scope>
    <source>
        <strain evidence="4 5">Nv1</strain>
    </source>
</reference>
<dbReference type="Proteomes" id="UP000198620">
    <property type="component" value="Unassembled WGS sequence"/>
</dbReference>
<protein>
    <submittedName>
        <fullName evidence="4">Predicted N-acyltransferase, GNAT family</fullName>
    </submittedName>
</protein>
<dbReference type="EMBL" id="FOBH01000009">
    <property type="protein sequence ID" value="SEL34739.1"/>
    <property type="molecule type" value="Genomic_DNA"/>
</dbReference>
<dbReference type="PANTHER" id="PTHR43877">
    <property type="entry name" value="AMINOALKYLPHOSPHONATE N-ACETYLTRANSFERASE-RELATED-RELATED"/>
    <property type="match status" value="1"/>
</dbReference>
<dbReference type="PANTHER" id="PTHR43877:SF1">
    <property type="entry name" value="ACETYLTRANSFERASE"/>
    <property type="match status" value="1"/>
</dbReference>
<dbReference type="CDD" id="cd04301">
    <property type="entry name" value="NAT_SF"/>
    <property type="match status" value="1"/>
</dbReference>
<keyword evidence="1 4" id="KW-0808">Transferase</keyword>
<organism evidence="4 5">
    <name type="scientific">Nitrosovibrio tenuis</name>
    <dbReference type="NCBI Taxonomy" id="1233"/>
    <lineage>
        <taxon>Bacteria</taxon>
        <taxon>Pseudomonadati</taxon>
        <taxon>Pseudomonadota</taxon>
        <taxon>Betaproteobacteria</taxon>
        <taxon>Nitrosomonadales</taxon>
        <taxon>Nitrosomonadaceae</taxon>
        <taxon>Nitrosovibrio</taxon>
    </lineage>
</organism>
<sequence>MSETAIASRCNESSTGVETYTVRIADWRNDSQVLHAVREAVFIREQGVPAELEWDEFDAGCIHLIARDAAQKGIGTARLFPHGVIGRMAVLKEWRGKGVGATLMHCLLEEAIKRQIQQVVLHAQAHAGGFYARFGFRAVGKQFMEAGIPHVRMVLRLAGRSVDQF</sequence>
<keyword evidence="2 4" id="KW-0012">Acyltransferase</keyword>
<dbReference type="InterPro" id="IPR000182">
    <property type="entry name" value="GNAT_dom"/>
</dbReference>
<dbReference type="SUPFAM" id="SSF55729">
    <property type="entry name" value="Acyl-CoA N-acyltransferases (Nat)"/>
    <property type="match status" value="1"/>
</dbReference>
<dbReference type="Gene3D" id="3.40.630.30">
    <property type="match status" value="1"/>
</dbReference>
<accession>A0A1H7PGK4</accession>
<dbReference type="AlphaFoldDB" id="A0A1H7PGK4"/>